<reference evidence="3 4" key="1">
    <citation type="submission" date="2015-07" db="EMBL/GenBank/DDBJ databases">
        <title>Genome sequencing of Kibdelosporangium phytohabitans.</title>
        <authorList>
            <person name="Qin S."/>
            <person name="Xing K."/>
        </authorList>
    </citation>
    <scope>NUCLEOTIDE SEQUENCE [LARGE SCALE GENOMIC DNA]</scope>
    <source>
        <strain evidence="3 4">KLBMP1111</strain>
    </source>
</reference>
<dbReference type="PANTHER" id="PTHR33495:SF2">
    <property type="entry name" value="ANTI-SIGMA FACTOR ANTAGONIST TM_1081-RELATED"/>
    <property type="match status" value="1"/>
</dbReference>
<evidence type="ECO:0000313" key="4">
    <source>
        <dbReference type="Proteomes" id="UP000063699"/>
    </source>
</evidence>
<feature type="domain" description="STAS" evidence="2">
    <location>
        <begin position="24"/>
        <end position="126"/>
    </location>
</feature>
<dbReference type="Proteomes" id="UP000063699">
    <property type="component" value="Chromosome"/>
</dbReference>
<feature type="region of interest" description="Disordered" evidence="1">
    <location>
        <begin position="159"/>
        <end position="180"/>
    </location>
</feature>
<dbReference type="Gene3D" id="3.30.750.24">
    <property type="entry name" value="STAS domain"/>
    <property type="match status" value="1"/>
</dbReference>
<dbReference type="GO" id="GO:0043856">
    <property type="term" value="F:anti-sigma factor antagonist activity"/>
    <property type="evidence" value="ECO:0007669"/>
    <property type="project" value="TreeGrafter"/>
</dbReference>
<keyword evidence="4" id="KW-1185">Reference proteome</keyword>
<dbReference type="CDD" id="cd07043">
    <property type="entry name" value="STAS_anti-anti-sigma_factors"/>
    <property type="match status" value="1"/>
</dbReference>
<dbReference type="AlphaFoldDB" id="A0A0N9HPB4"/>
<evidence type="ECO:0000256" key="1">
    <source>
        <dbReference type="SAM" id="MobiDB-lite"/>
    </source>
</evidence>
<name>A0A0N9HPB4_9PSEU</name>
<sequence>MIHHRMSFRPGRPTVTVTSETRGEDTVVLRVIGEVTVESAPVVDLEVRRVCRSSPTVPVLLVDLTDVTFFGAAALTMLLDAHRRTQLAGAALSLVAPPRIVRLLGITGLAQVFSVHDTVRHAIAAASERSVGDPGHHHLMVSVFMPVSSGPCCPVSFGPTDRRSTSFGPTSSFVDTPTMG</sequence>
<dbReference type="KEGG" id="kphy:AOZ06_04495"/>
<proteinExistence type="predicted"/>
<dbReference type="EMBL" id="CP012752">
    <property type="protein sequence ID" value="ALG06286.1"/>
    <property type="molecule type" value="Genomic_DNA"/>
</dbReference>
<feature type="compositionally biased region" description="Polar residues" evidence="1">
    <location>
        <begin position="165"/>
        <end position="180"/>
    </location>
</feature>
<dbReference type="SUPFAM" id="SSF52091">
    <property type="entry name" value="SpoIIaa-like"/>
    <property type="match status" value="1"/>
</dbReference>
<dbReference type="PANTHER" id="PTHR33495">
    <property type="entry name" value="ANTI-SIGMA FACTOR ANTAGONIST TM_1081-RELATED-RELATED"/>
    <property type="match status" value="1"/>
</dbReference>
<dbReference type="InterPro" id="IPR036513">
    <property type="entry name" value="STAS_dom_sf"/>
</dbReference>
<protein>
    <recommendedName>
        <fullName evidence="2">STAS domain-containing protein</fullName>
    </recommendedName>
</protein>
<accession>A0A0N9HPB4</accession>
<feature type="region of interest" description="Disordered" evidence="1">
    <location>
        <begin position="1"/>
        <end position="20"/>
    </location>
</feature>
<dbReference type="PROSITE" id="PS50801">
    <property type="entry name" value="STAS"/>
    <property type="match status" value="1"/>
</dbReference>
<dbReference type="InterPro" id="IPR002645">
    <property type="entry name" value="STAS_dom"/>
</dbReference>
<dbReference type="Pfam" id="PF01740">
    <property type="entry name" value="STAS"/>
    <property type="match status" value="1"/>
</dbReference>
<evidence type="ECO:0000259" key="2">
    <source>
        <dbReference type="PROSITE" id="PS50801"/>
    </source>
</evidence>
<organism evidence="3 4">
    <name type="scientific">Kibdelosporangium phytohabitans</name>
    <dbReference type="NCBI Taxonomy" id="860235"/>
    <lineage>
        <taxon>Bacteria</taxon>
        <taxon>Bacillati</taxon>
        <taxon>Actinomycetota</taxon>
        <taxon>Actinomycetes</taxon>
        <taxon>Pseudonocardiales</taxon>
        <taxon>Pseudonocardiaceae</taxon>
        <taxon>Kibdelosporangium</taxon>
    </lineage>
</organism>
<dbReference type="STRING" id="860235.AOZ06_04495"/>
<evidence type="ECO:0000313" key="3">
    <source>
        <dbReference type="EMBL" id="ALG06286.1"/>
    </source>
</evidence>
<gene>
    <name evidence="3" type="ORF">AOZ06_04495</name>
</gene>
<dbReference type="RefSeq" id="WP_054288262.1">
    <property type="nucleotide sequence ID" value="NZ_CP012752.1"/>
</dbReference>